<sequence>MCLFTYAILFNNRSVGMRFDIAKSSLSHCFIRIVKALNRISPHIIKWPQGERRRRIIEGFARAGGIREVVGAIDGTYIAIKAPKENPESYINRKCFYGITLQAISDNKRKFIDCFVGYPSSVSDIRIFRNSDIYQNIVNNMDEYFDPNQFLIGDKAYCLKNWCIPPYIERGRLQAFQRNFNRLHAKTRQVVERSFALLFGRFRRLRYLDMNRTDLIPATVLAACVLHNICLQNPGNLQEQFEEEGASFVVGDEQI</sequence>
<reference evidence="9 10" key="1">
    <citation type="submission" date="2019-01" db="EMBL/GenBank/DDBJ databases">
        <authorList>
            <person name="Sayadi A."/>
        </authorList>
    </citation>
    <scope>NUCLEOTIDE SEQUENCE [LARGE SCALE GENOMIC DNA]</scope>
</reference>
<dbReference type="GO" id="GO:0016787">
    <property type="term" value="F:hydrolase activity"/>
    <property type="evidence" value="ECO:0007669"/>
    <property type="project" value="UniProtKB-KW"/>
</dbReference>
<dbReference type="GO" id="GO:0046872">
    <property type="term" value="F:metal ion binding"/>
    <property type="evidence" value="ECO:0007669"/>
    <property type="project" value="UniProtKB-KW"/>
</dbReference>
<comment type="similarity">
    <text evidence="3">Belongs to the HARBI1 family.</text>
</comment>
<comment type="cofactor">
    <cofactor evidence="1">
        <name>a divalent metal cation</name>
        <dbReference type="ChEBI" id="CHEBI:60240"/>
    </cofactor>
</comment>
<keyword evidence="7" id="KW-0539">Nucleus</keyword>
<dbReference type="PANTHER" id="PTHR22930">
    <property type="match status" value="1"/>
</dbReference>
<dbReference type="GO" id="GO:0004518">
    <property type="term" value="F:nuclease activity"/>
    <property type="evidence" value="ECO:0007669"/>
    <property type="project" value="UniProtKB-KW"/>
</dbReference>
<accession>A0A653CGR1</accession>
<gene>
    <name evidence="9" type="ORF">CALMAC_LOCUS8985</name>
</gene>
<evidence type="ECO:0000256" key="1">
    <source>
        <dbReference type="ARBA" id="ARBA00001968"/>
    </source>
</evidence>
<dbReference type="OrthoDB" id="6603336at2759"/>
<dbReference type="InterPro" id="IPR045249">
    <property type="entry name" value="HARBI1-like"/>
</dbReference>
<evidence type="ECO:0000313" key="10">
    <source>
        <dbReference type="Proteomes" id="UP000410492"/>
    </source>
</evidence>
<protein>
    <recommendedName>
        <fullName evidence="8">DDE Tnp4 domain-containing protein</fullName>
    </recommendedName>
</protein>
<dbReference type="Pfam" id="PF13359">
    <property type="entry name" value="DDE_Tnp_4"/>
    <property type="match status" value="1"/>
</dbReference>
<evidence type="ECO:0000256" key="5">
    <source>
        <dbReference type="ARBA" id="ARBA00022723"/>
    </source>
</evidence>
<keyword evidence="5" id="KW-0479">Metal-binding</keyword>
<evidence type="ECO:0000256" key="4">
    <source>
        <dbReference type="ARBA" id="ARBA00022722"/>
    </source>
</evidence>
<evidence type="ECO:0000259" key="8">
    <source>
        <dbReference type="Pfam" id="PF13359"/>
    </source>
</evidence>
<evidence type="ECO:0000256" key="7">
    <source>
        <dbReference type="ARBA" id="ARBA00023242"/>
    </source>
</evidence>
<name>A0A653CGR1_CALMS</name>
<keyword evidence="4" id="KW-0540">Nuclease</keyword>
<dbReference type="GO" id="GO:0005634">
    <property type="term" value="C:nucleus"/>
    <property type="evidence" value="ECO:0007669"/>
    <property type="project" value="UniProtKB-SubCell"/>
</dbReference>
<keyword evidence="6" id="KW-0378">Hydrolase</keyword>
<keyword evidence="10" id="KW-1185">Reference proteome</keyword>
<dbReference type="InterPro" id="IPR027806">
    <property type="entry name" value="HARBI1_dom"/>
</dbReference>
<proteinExistence type="inferred from homology"/>
<organism evidence="9 10">
    <name type="scientific">Callosobruchus maculatus</name>
    <name type="common">Southern cowpea weevil</name>
    <name type="synonym">Pulse bruchid</name>
    <dbReference type="NCBI Taxonomy" id="64391"/>
    <lineage>
        <taxon>Eukaryota</taxon>
        <taxon>Metazoa</taxon>
        <taxon>Ecdysozoa</taxon>
        <taxon>Arthropoda</taxon>
        <taxon>Hexapoda</taxon>
        <taxon>Insecta</taxon>
        <taxon>Pterygota</taxon>
        <taxon>Neoptera</taxon>
        <taxon>Endopterygota</taxon>
        <taxon>Coleoptera</taxon>
        <taxon>Polyphaga</taxon>
        <taxon>Cucujiformia</taxon>
        <taxon>Chrysomeloidea</taxon>
        <taxon>Chrysomelidae</taxon>
        <taxon>Bruchinae</taxon>
        <taxon>Bruchini</taxon>
        <taxon>Callosobruchus</taxon>
    </lineage>
</organism>
<feature type="domain" description="DDE Tnp4" evidence="8">
    <location>
        <begin position="73"/>
        <end position="228"/>
    </location>
</feature>
<dbReference type="AlphaFoldDB" id="A0A653CGR1"/>
<comment type="subcellular location">
    <subcellularLocation>
        <location evidence="2">Nucleus</location>
    </subcellularLocation>
</comment>
<dbReference type="Proteomes" id="UP000410492">
    <property type="component" value="Unassembled WGS sequence"/>
</dbReference>
<dbReference type="PANTHER" id="PTHR22930:SF85">
    <property type="entry name" value="GH03217P-RELATED"/>
    <property type="match status" value="1"/>
</dbReference>
<feature type="non-terminal residue" evidence="9">
    <location>
        <position position="255"/>
    </location>
</feature>
<evidence type="ECO:0000256" key="3">
    <source>
        <dbReference type="ARBA" id="ARBA00006958"/>
    </source>
</evidence>
<dbReference type="EMBL" id="CAACVG010007796">
    <property type="protein sequence ID" value="VEN47111.1"/>
    <property type="molecule type" value="Genomic_DNA"/>
</dbReference>
<evidence type="ECO:0000313" key="9">
    <source>
        <dbReference type="EMBL" id="VEN47111.1"/>
    </source>
</evidence>
<evidence type="ECO:0000256" key="2">
    <source>
        <dbReference type="ARBA" id="ARBA00004123"/>
    </source>
</evidence>
<evidence type="ECO:0000256" key="6">
    <source>
        <dbReference type="ARBA" id="ARBA00022801"/>
    </source>
</evidence>